<keyword evidence="1" id="KW-0812">Transmembrane</keyword>
<dbReference type="OrthoDB" id="5084290at2"/>
<proteinExistence type="predicted"/>
<protein>
    <submittedName>
        <fullName evidence="3">Peptidoglycan-binding protein</fullName>
    </submittedName>
</protein>
<comment type="caution">
    <text evidence="3">The sequence shown here is derived from an EMBL/GenBank/DDBJ whole genome shotgun (WGS) entry which is preliminary data.</text>
</comment>
<dbReference type="InterPro" id="IPR018392">
    <property type="entry name" value="LysM"/>
</dbReference>
<keyword evidence="1" id="KW-0472">Membrane</keyword>
<accession>A0A2S5IZ18</accession>
<dbReference type="CDD" id="cd00118">
    <property type="entry name" value="LysM"/>
    <property type="match status" value="1"/>
</dbReference>
<dbReference type="SUPFAM" id="SSF54106">
    <property type="entry name" value="LysM domain"/>
    <property type="match status" value="1"/>
</dbReference>
<evidence type="ECO:0000259" key="2">
    <source>
        <dbReference type="PROSITE" id="PS51782"/>
    </source>
</evidence>
<name>A0A2S5IZ18_9MICC</name>
<reference evidence="3 4" key="1">
    <citation type="journal article" date="2014" name="Int. J. Syst. Evol. Microbiol.">
        <title>Arthrobacter pityocampae sp. nov., isolated from Thaumetopoea pityocampa (Lep., Thaumetopoeidae).</title>
        <authorList>
            <person name="Ince I.A."/>
            <person name="Demirbag Z."/>
            <person name="Kati H."/>
        </authorList>
    </citation>
    <scope>NUCLEOTIDE SEQUENCE [LARGE SCALE GENOMIC DNA]</scope>
    <source>
        <strain evidence="3 4">Tp2</strain>
    </source>
</reference>
<organism evidence="3 4">
    <name type="scientific">Arthrobacter pityocampae</name>
    <dbReference type="NCBI Taxonomy" id="547334"/>
    <lineage>
        <taxon>Bacteria</taxon>
        <taxon>Bacillati</taxon>
        <taxon>Actinomycetota</taxon>
        <taxon>Actinomycetes</taxon>
        <taxon>Micrococcales</taxon>
        <taxon>Micrococcaceae</taxon>
        <taxon>Arthrobacter</taxon>
    </lineage>
</organism>
<dbReference type="EMBL" id="PRKW01000003">
    <property type="protein sequence ID" value="PPB49783.1"/>
    <property type="molecule type" value="Genomic_DNA"/>
</dbReference>
<feature type="transmembrane region" description="Helical" evidence="1">
    <location>
        <begin position="21"/>
        <end position="44"/>
    </location>
</feature>
<evidence type="ECO:0000313" key="4">
    <source>
        <dbReference type="Proteomes" id="UP000239297"/>
    </source>
</evidence>
<dbReference type="Pfam" id="PF01476">
    <property type="entry name" value="LysM"/>
    <property type="match status" value="1"/>
</dbReference>
<dbReference type="Gene3D" id="3.10.350.10">
    <property type="entry name" value="LysM domain"/>
    <property type="match status" value="1"/>
</dbReference>
<dbReference type="Proteomes" id="UP000239297">
    <property type="component" value="Unassembled WGS sequence"/>
</dbReference>
<keyword evidence="1" id="KW-1133">Transmembrane helix</keyword>
<gene>
    <name evidence="3" type="ORF">C4K88_06705</name>
</gene>
<keyword evidence="4" id="KW-1185">Reference proteome</keyword>
<evidence type="ECO:0000256" key="1">
    <source>
        <dbReference type="SAM" id="Phobius"/>
    </source>
</evidence>
<dbReference type="SMART" id="SM00257">
    <property type="entry name" value="LysM"/>
    <property type="match status" value="1"/>
</dbReference>
<dbReference type="AlphaFoldDB" id="A0A2S5IZ18"/>
<evidence type="ECO:0000313" key="3">
    <source>
        <dbReference type="EMBL" id="PPB49783.1"/>
    </source>
</evidence>
<sequence length="114" mass="11857">MQPRTSTQRSADRPLTLTRRGRLLLVGLPIALGVAALILLAAFLTSQAQAGESAPASTATVEVSVASGDTLWDLAVHYAPERDPRDVVAEIVELNDLRSSVVQAGQSIAVPAAG</sequence>
<dbReference type="PROSITE" id="PS51782">
    <property type="entry name" value="LYSM"/>
    <property type="match status" value="1"/>
</dbReference>
<feature type="domain" description="LysM" evidence="2">
    <location>
        <begin position="61"/>
        <end position="110"/>
    </location>
</feature>
<dbReference type="InterPro" id="IPR036779">
    <property type="entry name" value="LysM_dom_sf"/>
</dbReference>